<keyword evidence="2" id="KW-1185">Reference proteome</keyword>
<dbReference type="AlphaFoldDB" id="A0ABD3BKV2"/>
<reference evidence="2" key="1">
    <citation type="journal article" date="2024" name="IScience">
        <title>Strigolactones Initiate the Formation of Haustorium-like Structures in Castilleja.</title>
        <authorList>
            <person name="Buerger M."/>
            <person name="Peterson D."/>
            <person name="Chory J."/>
        </authorList>
    </citation>
    <scope>NUCLEOTIDE SEQUENCE [LARGE SCALE GENOMIC DNA]</scope>
</reference>
<accession>A0ABD3BKV2</accession>
<proteinExistence type="predicted"/>
<protein>
    <submittedName>
        <fullName evidence="1">Uncharacterized protein</fullName>
    </submittedName>
</protein>
<dbReference type="Proteomes" id="UP001632038">
    <property type="component" value="Unassembled WGS sequence"/>
</dbReference>
<gene>
    <name evidence="1" type="ORF">CASFOL_038223</name>
</gene>
<sequence length="63" mass="7308">MKSIQRDYCILSLGSYLKCVLLSLSGINVISTQFFQKLVITVLDFDKIIVFFDQEQRSEIVYP</sequence>
<dbReference type="EMBL" id="JAVIJP010000081">
    <property type="protein sequence ID" value="KAL3617902.1"/>
    <property type="molecule type" value="Genomic_DNA"/>
</dbReference>
<organism evidence="1 2">
    <name type="scientific">Castilleja foliolosa</name>
    <dbReference type="NCBI Taxonomy" id="1961234"/>
    <lineage>
        <taxon>Eukaryota</taxon>
        <taxon>Viridiplantae</taxon>
        <taxon>Streptophyta</taxon>
        <taxon>Embryophyta</taxon>
        <taxon>Tracheophyta</taxon>
        <taxon>Spermatophyta</taxon>
        <taxon>Magnoliopsida</taxon>
        <taxon>eudicotyledons</taxon>
        <taxon>Gunneridae</taxon>
        <taxon>Pentapetalae</taxon>
        <taxon>asterids</taxon>
        <taxon>lamiids</taxon>
        <taxon>Lamiales</taxon>
        <taxon>Orobanchaceae</taxon>
        <taxon>Pedicularideae</taxon>
        <taxon>Castillejinae</taxon>
        <taxon>Castilleja</taxon>
    </lineage>
</organism>
<evidence type="ECO:0000313" key="2">
    <source>
        <dbReference type="Proteomes" id="UP001632038"/>
    </source>
</evidence>
<comment type="caution">
    <text evidence="1">The sequence shown here is derived from an EMBL/GenBank/DDBJ whole genome shotgun (WGS) entry which is preliminary data.</text>
</comment>
<name>A0ABD3BKV2_9LAMI</name>
<evidence type="ECO:0000313" key="1">
    <source>
        <dbReference type="EMBL" id="KAL3617902.1"/>
    </source>
</evidence>